<dbReference type="Pfam" id="PF11008">
    <property type="entry name" value="DUF2846"/>
    <property type="match status" value="1"/>
</dbReference>
<dbReference type="InterPro" id="IPR022548">
    <property type="entry name" value="DUF2846"/>
</dbReference>
<dbReference type="RefSeq" id="WP_144277434.1">
    <property type="nucleotide sequence ID" value="NZ_CP041730.1"/>
</dbReference>
<dbReference type="KEGG" id="cari:FNU76_06555"/>
<name>A0A516SD05_9NEIS</name>
<evidence type="ECO:0000259" key="2">
    <source>
        <dbReference type="Pfam" id="PF11008"/>
    </source>
</evidence>
<dbReference type="Proteomes" id="UP000317550">
    <property type="component" value="Chromosome"/>
</dbReference>
<feature type="signal peptide" evidence="1">
    <location>
        <begin position="1"/>
        <end position="21"/>
    </location>
</feature>
<dbReference type="EMBL" id="CP041730">
    <property type="protein sequence ID" value="QDQ26035.1"/>
    <property type="molecule type" value="Genomic_DNA"/>
</dbReference>
<proteinExistence type="predicted"/>
<feature type="chain" id="PRO_5021950005" evidence="1">
    <location>
        <begin position="22"/>
        <end position="262"/>
    </location>
</feature>
<sequence length="262" mass="27570">MKKLYFSALALIALLSTAAIAAPKMSAVRDQIQPVAADKGRIYFYRDSSFFGMGVQPEIRLNGETIGQSSSGTAFFVDRAPGQYEASAKDDAGSNRPFAVEAGKVIYFKTKISMGLLSGHFSFNEMPAEQATLEMSNLNYSGRQDLLATPGSVPVAAPAAAPAAHEAPASAAVTTTTLDAAAAPAAAPNLSMDSSIQSDKDLKLGTWSYDAEKLAQKHGCVSNGSGAWVIGKQQGVNETYRIRCADGSKFLVVCDSGECRPI</sequence>
<keyword evidence="4" id="KW-1185">Reference proteome</keyword>
<evidence type="ECO:0000313" key="4">
    <source>
        <dbReference type="Proteomes" id="UP000317550"/>
    </source>
</evidence>
<gene>
    <name evidence="3" type="ORF">FNU76_06555</name>
</gene>
<organism evidence="3 4">
    <name type="scientific">Chitinimonas arctica</name>
    <dbReference type="NCBI Taxonomy" id="2594795"/>
    <lineage>
        <taxon>Bacteria</taxon>
        <taxon>Pseudomonadati</taxon>
        <taxon>Pseudomonadota</taxon>
        <taxon>Betaproteobacteria</taxon>
        <taxon>Neisseriales</taxon>
        <taxon>Chitinibacteraceae</taxon>
        <taxon>Chitinimonas</taxon>
    </lineage>
</organism>
<keyword evidence="1" id="KW-0732">Signal</keyword>
<evidence type="ECO:0000313" key="3">
    <source>
        <dbReference type="EMBL" id="QDQ26035.1"/>
    </source>
</evidence>
<accession>A0A516SD05</accession>
<protein>
    <submittedName>
        <fullName evidence="3">DUF2846 domain-containing protein</fullName>
    </submittedName>
</protein>
<dbReference type="OrthoDB" id="8775745at2"/>
<reference evidence="4" key="1">
    <citation type="submission" date="2019-07" db="EMBL/GenBank/DDBJ databases">
        <title>Chitinimonas sp. nov., isolated from Ny-Alesund, arctica soil.</title>
        <authorList>
            <person name="Xu Q."/>
            <person name="Peng F."/>
        </authorList>
    </citation>
    <scope>NUCLEOTIDE SEQUENCE [LARGE SCALE GENOMIC DNA]</scope>
    <source>
        <strain evidence="4">R3-44</strain>
    </source>
</reference>
<feature type="domain" description="DUF2846" evidence="2">
    <location>
        <begin position="37"/>
        <end position="115"/>
    </location>
</feature>
<dbReference type="AlphaFoldDB" id="A0A516SD05"/>
<evidence type="ECO:0000256" key="1">
    <source>
        <dbReference type="SAM" id="SignalP"/>
    </source>
</evidence>